<proteinExistence type="predicted"/>
<dbReference type="Proteomes" id="UP000054977">
    <property type="component" value="Unassembled WGS sequence"/>
</dbReference>
<sequence>MSVRARSVLGVMASLIVIVAALFIPLPRSPVLDTHIVTSASIQRAPSTIFDFVTTPVHWPAWHPSSLAVSGQTDHSLDVGEQVTEDFRVAGRRGRVVWTVTAREYPVRWSIAGTIDGRAAGTVTYTLAPEARGTRFVREFTYGAPSLWFALVNAIVLRRKIQAESDEAVERLRSLLENTPSGRSGPVAADQRSRMQ</sequence>
<gene>
    <name evidence="3" type="ORF">AWB65_01623</name>
</gene>
<dbReference type="STRING" id="326474.AWB65_01623"/>
<evidence type="ECO:0000256" key="2">
    <source>
        <dbReference type="SAM" id="Phobius"/>
    </source>
</evidence>
<dbReference type="Pfam" id="PF10604">
    <property type="entry name" value="Polyketide_cyc2"/>
    <property type="match status" value="1"/>
</dbReference>
<dbReference type="InterPro" id="IPR019587">
    <property type="entry name" value="Polyketide_cyclase/dehydratase"/>
</dbReference>
<keyword evidence="2" id="KW-0812">Transmembrane</keyword>
<feature type="region of interest" description="Disordered" evidence="1">
    <location>
        <begin position="175"/>
        <end position="196"/>
    </location>
</feature>
<keyword evidence="4" id="KW-1185">Reference proteome</keyword>
<dbReference type="SUPFAM" id="SSF55961">
    <property type="entry name" value="Bet v1-like"/>
    <property type="match status" value="1"/>
</dbReference>
<dbReference type="AlphaFoldDB" id="A0A158G6B4"/>
<dbReference type="EMBL" id="FCNW02000005">
    <property type="protein sequence ID" value="SAL27688.1"/>
    <property type="molecule type" value="Genomic_DNA"/>
</dbReference>
<comment type="caution">
    <text evidence="3">The sequence shown here is derived from an EMBL/GenBank/DDBJ whole genome shotgun (WGS) entry which is preliminary data.</text>
</comment>
<evidence type="ECO:0000256" key="1">
    <source>
        <dbReference type="SAM" id="MobiDB-lite"/>
    </source>
</evidence>
<keyword evidence="2" id="KW-1133">Transmembrane helix</keyword>
<evidence type="ECO:0000313" key="3">
    <source>
        <dbReference type="EMBL" id="SAL27688.1"/>
    </source>
</evidence>
<protein>
    <submittedName>
        <fullName evidence="3">Polyketide cyclase / dehydrase and lipid transport</fullName>
    </submittedName>
</protein>
<keyword evidence="2" id="KW-0472">Membrane</keyword>
<dbReference type="RefSeq" id="WP_087666655.1">
    <property type="nucleotide sequence ID" value="NZ_FCNW02000005.1"/>
</dbReference>
<name>A0A158G6B4_9BURK</name>
<organism evidence="3 4">
    <name type="scientific">Caballeronia humi</name>
    <dbReference type="NCBI Taxonomy" id="326474"/>
    <lineage>
        <taxon>Bacteria</taxon>
        <taxon>Pseudomonadati</taxon>
        <taxon>Pseudomonadota</taxon>
        <taxon>Betaproteobacteria</taxon>
        <taxon>Burkholderiales</taxon>
        <taxon>Burkholderiaceae</taxon>
        <taxon>Caballeronia</taxon>
    </lineage>
</organism>
<dbReference type="OrthoDB" id="5965958at2"/>
<dbReference type="InterPro" id="IPR023393">
    <property type="entry name" value="START-like_dom_sf"/>
</dbReference>
<accession>A0A158G6B4</accession>
<feature type="transmembrane region" description="Helical" evidence="2">
    <location>
        <begin position="7"/>
        <end position="26"/>
    </location>
</feature>
<reference evidence="3" key="1">
    <citation type="submission" date="2016-01" db="EMBL/GenBank/DDBJ databases">
        <authorList>
            <person name="Peeters C."/>
        </authorList>
    </citation>
    <scope>NUCLEOTIDE SEQUENCE [LARGE SCALE GENOMIC DNA]</scope>
    <source>
        <strain evidence="3">LMG 22934</strain>
    </source>
</reference>
<dbReference type="Gene3D" id="3.30.530.20">
    <property type="match status" value="1"/>
</dbReference>
<evidence type="ECO:0000313" key="4">
    <source>
        <dbReference type="Proteomes" id="UP000054977"/>
    </source>
</evidence>